<dbReference type="GO" id="GO:0016020">
    <property type="term" value="C:membrane"/>
    <property type="evidence" value="ECO:0007669"/>
    <property type="project" value="UniProtKB-SubCell"/>
</dbReference>
<comment type="caution">
    <text evidence="9">The sequence shown here is derived from an EMBL/GenBank/DDBJ whole genome shotgun (WGS) entry which is preliminary data.</text>
</comment>
<dbReference type="GO" id="GO:0016780">
    <property type="term" value="F:phosphotransferase activity, for other substituted phosphate groups"/>
    <property type="evidence" value="ECO:0007669"/>
    <property type="project" value="TreeGrafter"/>
</dbReference>
<dbReference type="AlphaFoldDB" id="A0A9D1PBT0"/>
<dbReference type="NCBIfam" id="TIGR03025">
    <property type="entry name" value="EPS_sugtrans"/>
    <property type="match status" value="1"/>
</dbReference>
<proteinExistence type="inferred from homology"/>
<gene>
    <name evidence="9" type="ORF">H9747_04390</name>
</gene>
<evidence type="ECO:0000259" key="8">
    <source>
        <dbReference type="Pfam" id="PF02397"/>
    </source>
</evidence>
<evidence type="ECO:0000313" key="10">
    <source>
        <dbReference type="Proteomes" id="UP000886814"/>
    </source>
</evidence>
<keyword evidence="5 7" id="KW-1133">Transmembrane helix</keyword>
<evidence type="ECO:0000256" key="4">
    <source>
        <dbReference type="ARBA" id="ARBA00022692"/>
    </source>
</evidence>
<reference evidence="9" key="1">
    <citation type="journal article" date="2021" name="PeerJ">
        <title>Extensive microbial diversity within the chicken gut microbiome revealed by metagenomics and culture.</title>
        <authorList>
            <person name="Gilroy R."/>
            <person name="Ravi A."/>
            <person name="Getino M."/>
            <person name="Pursley I."/>
            <person name="Horton D.L."/>
            <person name="Alikhan N.F."/>
            <person name="Baker D."/>
            <person name="Gharbi K."/>
            <person name="Hall N."/>
            <person name="Watson M."/>
            <person name="Adriaenssens E.M."/>
            <person name="Foster-Nyarko E."/>
            <person name="Jarju S."/>
            <person name="Secka A."/>
            <person name="Antonio M."/>
            <person name="Oren A."/>
            <person name="Chaudhuri R.R."/>
            <person name="La Ragione R."/>
            <person name="Hildebrand F."/>
            <person name="Pallen M.J."/>
        </authorList>
    </citation>
    <scope>NUCLEOTIDE SEQUENCE</scope>
    <source>
        <strain evidence="9">CHK195-9823</strain>
    </source>
</reference>
<dbReference type="InterPro" id="IPR017475">
    <property type="entry name" value="EPS_sugar_tfrase"/>
</dbReference>
<sequence>MRKGHNILKAVSFISRLLLIFLYFCAAAQVMAGIWGERFPAITVLYVGVLEIFQALMEAGNVSQRRILDLVYGQFFAAAGTNLLFGTLLWTISVQSGGTLFWEFFLLTLLEAFTGILWAAFSFTLYLRKQTWKQALYVYGQQEDWQLRVKETNSRNGYFRIAKAVSWEKGLSYIEKILPEYQALFLGQIPDQERNVLLKLGIRKERECYILPKIADIYLQNSRVIRLHDKVLFRSGRGYLTKEQERVKRIEDILLSLFFLIPALPLMGLISLCIKLEDGGPVFYRQERVTRYGRSFSMLKFRSMVPDAEKDGPRLASRNDSRITRTGRILRNLHLDELPQLFNVLSGEMSIVGPRPERREFIETYSKIIPEFQERLRVKGGLTGYAQIYGKYSTGPEDKIKYDLIYIYNYSLRMDIRLLFLTIRIFFQKENAQGVEESEL</sequence>
<evidence type="ECO:0000313" key="9">
    <source>
        <dbReference type="EMBL" id="HIV38223.1"/>
    </source>
</evidence>
<reference evidence="9" key="2">
    <citation type="submission" date="2021-04" db="EMBL/GenBank/DDBJ databases">
        <authorList>
            <person name="Gilroy R."/>
        </authorList>
    </citation>
    <scope>NUCLEOTIDE SEQUENCE</scope>
    <source>
        <strain evidence="9">CHK195-9823</strain>
    </source>
</reference>
<feature type="transmembrane region" description="Helical" evidence="7">
    <location>
        <begin position="71"/>
        <end position="92"/>
    </location>
</feature>
<feature type="transmembrane region" description="Helical" evidence="7">
    <location>
        <begin position="104"/>
        <end position="127"/>
    </location>
</feature>
<evidence type="ECO:0000256" key="3">
    <source>
        <dbReference type="ARBA" id="ARBA00022679"/>
    </source>
</evidence>
<keyword evidence="6 7" id="KW-0472">Membrane</keyword>
<protein>
    <submittedName>
        <fullName evidence="9">Exopolysaccharide biosynthesis polyprenyl glycosylphosphotransferase</fullName>
    </submittedName>
</protein>
<dbReference type="InterPro" id="IPR003362">
    <property type="entry name" value="Bact_transf"/>
</dbReference>
<feature type="transmembrane region" description="Helical" evidence="7">
    <location>
        <begin position="42"/>
        <end position="59"/>
    </location>
</feature>
<name>A0A9D1PBT0_9FIRM</name>
<feature type="domain" description="Bacterial sugar transferase" evidence="8">
    <location>
        <begin position="248"/>
        <end position="427"/>
    </location>
</feature>
<dbReference type="EMBL" id="DXIQ01000027">
    <property type="protein sequence ID" value="HIV38223.1"/>
    <property type="molecule type" value="Genomic_DNA"/>
</dbReference>
<feature type="transmembrane region" description="Helical" evidence="7">
    <location>
        <begin position="253"/>
        <end position="272"/>
    </location>
</feature>
<evidence type="ECO:0000256" key="5">
    <source>
        <dbReference type="ARBA" id="ARBA00022989"/>
    </source>
</evidence>
<comment type="similarity">
    <text evidence="2">Belongs to the bacterial sugar transferase family.</text>
</comment>
<dbReference type="Proteomes" id="UP000886814">
    <property type="component" value="Unassembled WGS sequence"/>
</dbReference>
<keyword evidence="3" id="KW-0808">Transferase</keyword>
<evidence type="ECO:0000256" key="6">
    <source>
        <dbReference type="ARBA" id="ARBA00023136"/>
    </source>
</evidence>
<comment type="subcellular location">
    <subcellularLocation>
        <location evidence="1">Membrane</location>
        <topology evidence="1">Multi-pass membrane protein</topology>
    </subcellularLocation>
</comment>
<accession>A0A9D1PBT0</accession>
<dbReference type="PANTHER" id="PTHR30576:SF0">
    <property type="entry name" value="UNDECAPRENYL-PHOSPHATE N-ACETYLGALACTOSAMINYL 1-PHOSPHATE TRANSFERASE-RELATED"/>
    <property type="match status" value="1"/>
</dbReference>
<evidence type="ECO:0000256" key="1">
    <source>
        <dbReference type="ARBA" id="ARBA00004141"/>
    </source>
</evidence>
<dbReference type="Pfam" id="PF02397">
    <property type="entry name" value="Bac_transf"/>
    <property type="match status" value="1"/>
</dbReference>
<evidence type="ECO:0000256" key="2">
    <source>
        <dbReference type="ARBA" id="ARBA00006464"/>
    </source>
</evidence>
<dbReference type="PANTHER" id="PTHR30576">
    <property type="entry name" value="COLANIC BIOSYNTHESIS UDP-GLUCOSE LIPID CARRIER TRANSFERASE"/>
    <property type="match status" value="1"/>
</dbReference>
<evidence type="ECO:0000256" key="7">
    <source>
        <dbReference type="SAM" id="Phobius"/>
    </source>
</evidence>
<organism evidence="9 10">
    <name type="scientific">Candidatus Blautia stercorigallinarum</name>
    <dbReference type="NCBI Taxonomy" id="2838501"/>
    <lineage>
        <taxon>Bacteria</taxon>
        <taxon>Bacillati</taxon>
        <taxon>Bacillota</taxon>
        <taxon>Clostridia</taxon>
        <taxon>Lachnospirales</taxon>
        <taxon>Lachnospiraceae</taxon>
        <taxon>Blautia</taxon>
    </lineage>
</organism>
<keyword evidence="4 7" id="KW-0812">Transmembrane</keyword>